<keyword evidence="3" id="KW-1185">Reference proteome</keyword>
<evidence type="ECO:0000256" key="1">
    <source>
        <dbReference type="SAM" id="MobiDB-lite"/>
    </source>
</evidence>
<accession>A0A427YCG6</accession>
<proteinExistence type="predicted"/>
<protein>
    <submittedName>
        <fullName evidence="2">Uncharacterized protein</fullName>
    </submittedName>
</protein>
<dbReference type="Proteomes" id="UP000279259">
    <property type="component" value="Unassembled WGS sequence"/>
</dbReference>
<gene>
    <name evidence="2" type="ORF">EHS25_002881</name>
</gene>
<sequence length="165" mass="18571">MAPESRVKSSASTKPDPGNAASSTKSTFTISVCCGIDADPSGEAEPFFSYTRDVPPELEEDLAQRLAAIIRETKSKYRRKDRPYQSLNSLWKKGGSSRSRITAVYTKNVQELIDTQLLTFETERWMVRASHVSVEEQQREFEKGPKDTESTARRVGFKDMVDTLV</sequence>
<comment type="caution">
    <text evidence="2">The sequence shown here is derived from an EMBL/GenBank/DDBJ whole genome shotgun (WGS) entry which is preliminary data.</text>
</comment>
<dbReference type="EMBL" id="RSCD01000016">
    <property type="protein sequence ID" value="RSH88654.1"/>
    <property type="molecule type" value="Genomic_DNA"/>
</dbReference>
<dbReference type="OrthoDB" id="10350192at2759"/>
<evidence type="ECO:0000313" key="2">
    <source>
        <dbReference type="EMBL" id="RSH88654.1"/>
    </source>
</evidence>
<organism evidence="2 3">
    <name type="scientific">Saitozyma podzolica</name>
    <dbReference type="NCBI Taxonomy" id="1890683"/>
    <lineage>
        <taxon>Eukaryota</taxon>
        <taxon>Fungi</taxon>
        <taxon>Dikarya</taxon>
        <taxon>Basidiomycota</taxon>
        <taxon>Agaricomycotina</taxon>
        <taxon>Tremellomycetes</taxon>
        <taxon>Tremellales</taxon>
        <taxon>Trimorphomycetaceae</taxon>
        <taxon>Saitozyma</taxon>
    </lineage>
</organism>
<evidence type="ECO:0000313" key="3">
    <source>
        <dbReference type="Proteomes" id="UP000279259"/>
    </source>
</evidence>
<feature type="region of interest" description="Disordered" evidence="1">
    <location>
        <begin position="1"/>
        <end position="25"/>
    </location>
</feature>
<reference evidence="2 3" key="1">
    <citation type="submission" date="2018-11" db="EMBL/GenBank/DDBJ databases">
        <title>Genome sequence of Saitozyma podzolica DSM 27192.</title>
        <authorList>
            <person name="Aliyu H."/>
            <person name="Gorte O."/>
            <person name="Ochsenreither K."/>
        </authorList>
    </citation>
    <scope>NUCLEOTIDE SEQUENCE [LARGE SCALE GENOMIC DNA]</scope>
    <source>
        <strain evidence="2 3">DSM 27192</strain>
    </source>
</reference>
<name>A0A427YCG6_9TREE</name>
<dbReference type="AlphaFoldDB" id="A0A427YCG6"/>